<gene>
    <name evidence="4" type="ORF">LCGC14_0384510</name>
</gene>
<evidence type="ECO:0000256" key="2">
    <source>
        <dbReference type="SAM" id="MobiDB-lite"/>
    </source>
</evidence>
<dbReference type="AlphaFoldDB" id="A0A0F9TJJ4"/>
<sequence>MEADFAKRFTHHTPKDDQPERYKKIRDLGYQFAHAINDGCPDSREKSLSITKLEETVMWACKAIAQNE</sequence>
<evidence type="ECO:0000313" key="4">
    <source>
        <dbReference type="EMBL" id="KKN75077.1"/>
    </source>
</evidence>
<protein>
    <recommendedName>
        <fullName evidence="3">Acb2/Tad1 hairpin domain-containing protein</fullName>
    </recommendedName>
</protein>
<evidence type="ECO:0000259" key="3">
    <source>
        <dbReference type="Pfam" id="PF24729"/>
    </source>
</evidence>
<feature type="region of interest" description="Disordered" evidence="2">
    <location>
        <begin position="1"/>
        <end position="20"/>
    </location>
</feature>
<dbReference type="InterPro" id="IPR056098">
    <property type="entry name" value="Acb2/Tad1_hairpin"/>
</dbReference>
<organism evidence="4">
    <name type="scientific">marine sediment metagenome</name>
    <dbReference type="NCBI Taxonomy" id="412755"/>
    <lineage>
        <taxon>unclassified sequences</taxon>
        <taxon>metagenomes</taxon>
        <taxon>ecological metagenomes</taxon>
    </lineage>
</organism>
<proteinExistence type="predicted"/>
<reference evidence="4" key="1">
    <citation type="journal article" date="2015" name="Nature">
        <title>Complex archaea that bridge the gap between prokaryotes and eukaryotes.</title>
        <authorList>
            <person name="Spang A."/>
            <person name="Saw J.H."/>
            <person name="Jorgensen S.L."/>
            <person name="Zaremba-Niedzwiedzka K."/>
            <person name="Martijn J."/>
            <person name="Lind A.E."/>
            <person name="van Eijk R."/>
            <person name="Schleper C."/>
            <person name="Guy L."/>
            <person name="Ettema T.J."/>
        </authorList>
    </citation>
    <scope>NUCLEOTIDE SEQUENCE</scope>
</reference>
<comment type="caution">
    <text evidence="4">The sequence shown here is derived from an EMBL/GenBank/DDBJ whole genome shotgun (WGS) entry which is preliminary data.</text>
</comment>
<dbReference type="Pfam" id="PF24729">
    <property type="entry name" value="Acb2_Tad1_hairpin"/>
    <property type="match status" value="1"/>
</dbReference>
<dbReference type="GO" id="GO:0000166">
    <property type="term" value="F:nucleotide binding"/>
    <property type="evidence" value="ECO:0007669"/>
    <property type="project" value="UniProtKB-KW"/>
</dbReference>
<dbReference type="EMBL" id="LAZR01000316">
    <property type="protein sequence ID" value="KKN75077.1"/>
    <property type="molecule type" value="Genomic_DNA"/>
</dbReference>
<feature type="domain" description="Acb2/Tad1 hairpin" evidence="3">
    <location>
        <begin position="1"/>
        <end position="65"/>
    </location>
</feature>
<keyword evidence="1" id="KW-0547">Nucleotide-binding</keyword>
<accession>A0A0F9TJJ4</accession>
<name>A0A0F9TJJ4_9ZZZZ</name>
<evidence type="ECO:0000256" key="1">
    <source>
        <dbReference type="ARBA" id="ARBA00022741"/>
    </source>
</evidence>